<protein>
    <recommendedName>
        <fullName evidence="2">beta-fructofuranosidase</fullName>
        <ecNumber evidence="2">3.2.1.26</ecNumber>
    </recommendedName>
</protein>
<feature type="domain" description="Glycosyl hydrolase family 32 N-terminal" evidence="7">
    <location>
        <begin position="430"/>
        <end position="536"/>
    </location>
</feature>
<dbReference type="InterPro" id="IPR013320">
    <property type="entry name" value="ConA-like_dom_sf"/>
</dbReference>
<comment type="caution">
    <text evidence="9">The sequence shown here is derived from an EMBL/GenBank/DDBJ whole genome shotgun (WGS) entry which is preliminary data.</text>
</comment>
<dbReference type="EC" id="3.2.1.26" evidence="2"/>
<dbReference type="PANTHER" id="PTHR43101:SF1">
    <property type="entry name" value="BETA-FRUCTOSIDASE"/>
    <property type="match status" value="1"/>
</dbReference>
<dbReference type="InterPro" id="IPR013189">
    <property type="entry name" value="Glyco_hydro_32_C"/>
</dbReference>
<reference evidence="9 10" key="1">
    <citation type="journal article" date="2024" name="Nat. Commun.">
        <title>Phylogenomics reveals the evolutionary origins of lichenization in chlorophyte algae.</title>
        <authorList>
            <person name="Puginier C."/>
            <person name="Libourel C."/>
            <person name="Otte J."/>
            <person name="Skaloud P."/>
            <person name="Haon M."/>
            <person name="Grisel S."/>
            <person name="Petersen M."/>
            <person name="Berrin J.G."/>
            <person name="Delaux P.M."/>
            <person name="Dal Grande F."/>
            <person name="Keller J."/>
        </authorList>
    </citation>
    <scope>NUCLEOTIDE SEQUENCE [LARGE SCALE GENOMIC DNA]</scope>
    <source>
        <strain evidence="9 10">SAG 2145</strain>
    </source>
</reference>
<dbReference type="SMART" id="SM00640">
    <property type="entry name" value="Glyco_32"/>
    <property type="match status" value="1"/>
</dbReference>
<evidence type="ECO:0000256" key="4">
    <source>
        <dbReference type="ARBA" id="ARBA00023295"/>
    </source>
</evidence>
<dbReference type="GO" id="GO:0004564">
    <property type="term" value="F:beta-fructofuranosidase activity"/>
    <property type="evidence" value="ECO:0007669"/>
    <property type="project" value="UniProtKB-EC"/>
</dbReference>
<dbReference type="PANTHER" id="PTHR43101">
    <property type="entry name" value="BETA-FRUCTOSIDASE"/>
    <property type="match status" value="1"/>
</dbReference>
<evidence type="ECO:0000313" key="10">
    <source>
        <dbReference type="Proteomes" id="UP001438707"/>
    </source>
</evidence>
<organism evidence="9 10">
    <name type="scientific">Apatococcus lobatus</name>
    <dbReference type="NCBI Taxonomy" id="904363"/>
    <lineage>
        <taxon>Eukaryota</taxon>
        <taxon>Viridiplantae</taxon>
        <taxon>Chlorophyta</taxon>
        <taxon>core chlorophytes</taxon>
        <taxon>Trebouxiophyceae</taxon>
        <taxon>Chlorellales</taxon>
        <taxon>Chlorellaceae</taxon>
        <taxon>Apatococcus</taxon>
    </lineage>
</organism>
<evidence type="ECO:0000256" key="3">
    <source>
        <dbReference type="ARBA" id="ARBA00022801"/>
    </source>
</evidence>
<evidence type="ECO:0000256" key="5">
    <source>
        <dbReference type="RuleBase" id="RU362110"/>
    </source>
</evidence>
<dbReference type="CDD" id="cd08996">
    <property type="entry name" value="GH32_FFase"/>
    <property type="match status" value="1"/>
</dbReference>
<evidence type="ECO:0000313" key="9">
    <source>
        <dbReference type="EMBL" id="KAK9825528.1"/>
    </source>
</evidence>
<accession>A0AAW1QVE9</accession>
<dbReference type="SUPFAM" id="SSF49899">
    <property type="entry name" value="Concanavalin A-like lectins/glucanases"/>
    <property type="match status" value="1"/>
</dbReference>
<comment type="similarity">
    <text evidence="1 5">Belongs to the glycosyl hydrolase 32 family.</text>
</comment>
<sequence length="751" mass="82409">MRAQRPGLTTWGPVVKPAPAHRLLSGRKPRSAHFPSDHWLASSFACRYGNFGAPRQRQTWNPSRQQEIEHMLELANSLRADPERPAFHVMPRHGWINDPNGPVHYDGRYHLFYQHIVNGCEWDFGIVWGHAVSTDLVHWEHLAPALVPTPGGPDADGCFSGCCLSDGKSPPVILYTGVRLRSNAACGPLPPPEYDLNLPFIESQLWAVPDTASGDRNLTHWTKGTTALIGIPPLQTDEPLVGWRDPFIFEQRPNADGVMEWGMLMGSGRKNIGGSVMIYRSADLTSGWRYDGLLCEADNTDCGAMWECPLLFELEKRPDTAGPQAPAHLDEAQLAQTSAAPPSVHSAGQPADSPPDDIQEQAQEADLRDRMSHGAESQQEQQEAADTTDQAQPSGRWQPPAASESDEESDDGRQEVFGGSELAAALANVQLDEHGQANVTHLLCVSPDAPTNPVLYYLSTMDKDACRFQLEGAKGPLRLDLGDVLYAPNCMNDPQGRLLMWGWLQERRKVGSYDYAGCLSVPRIMYLRGDRLHQEPAPEVKNLRRGKSWQQSRMTIVPEESTPLEGIAGAALDIECTFERGSATAAGLLFRSWNAGGEGSASVVYDWDRNVLEVVFLGSGESRESMTGGPIDMEDEEEGGHRIGGEVSMRPGENVQMRILLDHSCMEVYLSSGEVLSTRVYRGYPPDGADAGIDFVAYGGAAEVKRAEVWEMRSIWKRDLDVSKAGSVFDEPSQSVKRPTMVGSQPVPVGA</sequence>
<name>A0AAW1QVE9_9CHLO</name>
<dbReference type="Proteomes" id="UP001438707">
    <property type="component" value="Unassembled WGS sequence"/>
</dbReference>
<evidence type="ECO:0000259" key="7">
    <source>
        <dbReference type="Pfam" id="PF00251"/>
    </source>
</evidence>
<feature type="region of interest" description="Disordered" evidence="6">
    <location>
        <begin position="729"/>
        <end position="751"/>
    </location>
</feature>
<dbReference type="GO" id="GO:0005975">
    <property type="term" value="P:carbohydrate metabolic process"/>
    <property type="evidence" value="ECO:0007669"/>
    <property type="project" value="InterPro"/>
</dbReference>
<dbReference type="Gene3D" id="2.115.10.20">
    <property type="entry name" value="Glycosyl hydrolase domain, family 43"/>
    <property type="match status" value="2"/>
</dbReference>
<dbReference type="InterPro" id="IPR018053">
    <property type="entry name" value="Glyco_hydro_32_AS"/>
</dbReference>
<feature type="region of interest" description="Disordered" evidence="6">
    <location>
        <begin position="335"/>
        <end position="414"/>
    </location>
</feature>
<keyword evidence="10" id="KW-1185">Reference proteome</keyword>
<dbReference type="InterPro" id="IPR001362">
    <property type="entry name" value="Glyco_hydro_32"/>
</dbReference>
<dbReference type="AlphaFoldDB" id="A0AAW1QVE9"/>
<evidence type="ECO:0000256" key="1">
    <source>
        <dbReference type="ARBA" id="ARBA00009902"/>
    </source>
</evidence>
<feature type="compositionally biased region" description="Low complexity" evidence="6">
    <location>
        <begin position="378"/>
        <end position="392"/>
    </location>
</feature>
<dbReference type="Pfam" id="PF08244">
    <property type="entry name" value="Glyco_hydro_32C"/>
    <property type="match status" value="1"/>
</dbReference>
<dbReference type="EMBL" id="JALJOS010000024">
    <property type="protein sequence ID" value="KAK9825528.1"/>
    <property type="molecule type" value="Genomic_DNA"/>
</dbReference>
<feature type="domain" description="Glycosyl hydrolase family 32 C-terminal" evidence="8">
    <location>
        <begin position="539"/>
        <end position="711"/>
    </location>
</feature>
<dbReference type="InterPro" id="IPR013148">
    <property type="entry name" value="Glyco_hydro_32_N"/>
</dbReference>
<dbReference type="InterPro" id="IPR023296">
    <property type="entry name" value="Glyco_hydro_beta-prop_sf"/>
</dbReference>
<evidence type="ECO:0000256" key="2">
    <source>
        <dbReference type="ARBA" id="ARBA00012758"/>
    </source>
</evidence>
<keyword evidence="4 5" id="KW-0326">Glycosidase</keyword>
<gene>
    <name evidence="9" type="ORF">WJX74_004160</name>
</gene>
<dbReference type="Gene3D" id="2.60.120.560">
    <property type="entry name" value="Exo-inulinase, domain 1"/>
    <property type="match status" value="1"/>
</dbReference>
<dbReference type="PROSITE" id="PS00609">
    <property type="entry name" value="GLYCOSYL_HYDROL_F32"/>
    <property type="match status" value="1"/>
</dbReference>
<evidence type="ECO:0000256" key="6">
    <source>
        <dbReference type="SAM" id="MobiDB-lite"/>
    </source>
</evidence>
<proteinExistence type="inferred from homology"/>
<dbReference type="InterPro" id="IPR051214">
    <property type="entry name" value="GH32_Enzymes"/>
</dbReference>
<dbReference type="SUPFAM" id="SSF75005">
    <property type="entry name" value="Arabinanase/levansucrase/invertase"/>
    <property type="match status" value="2"/>
</dbReference>
<feature type="domain" description="Glycosyl hydrolase family 32 N-terminal" evidence="7">
    <location>
        <begin position="88"/>
        <end position="318"/>
    </location>
</feature>
<keyword evidence="3 5" id="KW-0378">Hydrolase</keyword>
<dbReference type="Pfam" id="PF00251">
    <property type="entry name" value="Glyco_hydro_32N"/>
    <property type="match status" value="2"/>
</dbReference>
<evidence type="ECO:0000259" key="8">
    <source>
        <dbReference type="Pfam" id="PF08244"/>
    </source>
</evidence>